<feature type="region of interest" description="Disordered" evidence="1">
    <location>
        <begin position="406"/>
        <end position="504"/>
    </location>
</feature>
<name>A0AAV5GRA9_9BASI</name>
<feature type="compositionally biased region" description="Low complexity" evidence="1">
    <location>
        <begin position="466"/>
        <end position="478"/>
    </location>
</feature>
<feature type="region of interest" description="Disordered" evidence="1">
    <location>
        <begin position="23"/>
        <end position="59"/>
    </location>
</feature>
<comment type="caution">
    <text evidence="3">The sequence shown here is derived from an EMBL/GenBank/DDBJ whole genome shotgun (WGS) entry which is preliminary data.</text>
</comment>
<dbReference type="Gene3D" id="3.30.450.40">
    <property type="match status" value="1"/>
</dbReference>
<feature type="compositionally biased region" description="Low complexity" evidence="1">
    <location>
        <begin position="406"/>
        <end position="421"/>
    </location>
</feature>
<dbReference type="Proteomes" id="UP001342314">
    <property type="component" value="Unassembled WGS sequence"/>
</dbReference>
<organism evidence="3 4">
    <name type="scientific">Rhodotorula paludigena</name>
    <dbReference type="NCBI Taxonomy" id="86838"/>
    <lineage>
        <taxon>Eukaryota</taxon>
        <taxon>Fungi</taxon>
        <taxon>Dikarya</taxon>
        <taxon>Basidiomycota</taxon>
        <taxon>Pucciniomycotina</taxon>
        <taxon>Microbotryomycetes</taxon>
        <taxon>Sporidiobolales</taxon>
        <taxon>Sporidiobolaceae</taxon>
        <taxon>Rhodotorula</taxon>
    </lineage>
</organism>
<dbReference type="SUPFAM" id="SSF55781">
    <property type="entry name" value="GAF domain-like"/>
    <property type="match status" value="1"/>
</dbReference>
<accession>A0AAV5GRA9</accession>
<dbReference type="PANTHER" id="PTHR43102:SF2">
    <property type="entry name" value="GAF DOMAIN-CONTAINING PROTEIN"/>
    <property type="match status" value="1"/>
</dbReference>
<proteinExistence type="predicted"/>
<protein>
    <recommendedName>
        <fullName evidence="2">GAF domain-containing protein</fullName>
    </recommendedName>
</protein>
<feature type="compositionally biased region" description="Low complexity" evidence="1">
    <location>
        <begin position="215"/>
        <end position="240"/>
    </location>
</feature>
<keyword evidence="4" id="KW-1185">Reference proteome</keyword>
<dbReference type="PANTHER" id="PTHR43102">
    <property type="entry name" value="SLR1143 PROTEIN"/>
    <property type="match status" value="1"/>
</dbReference>
<dbReference type="SMART" id="SM00065">
    <property type="entry name" value="GAF"/>
    <property type="match status" value="1"/>
</dbReference>
<feature type="region of interest" description="Disordered" evidence="1">
    <location>
        <begin position="210"/>
        <end position="240"/>
    </location>
</feature>
<sequence>MSSSSRGGFKKALASAFGMASKSDARQTLAARPESAALSATSNQTASRRPLQSQRAEALDHATKRLAALEFARQTGRRAVAYVRRKLNSRTPPEQLPKTWKEFELLYANVMYASQGDVDIEDPPLPPQRVAEDGAEPTPFQNRFWPAPLPPNEAIRQDIVERLDLFGSRAKAAMNASQATLNIASGPAGSASAPMEPTMSNASAASYLTTPSDVASSRRNSSSAHSTRSASTSATTAASPSLDQEAIESLQDSPVFKSIIAKAREIFNVPMALITVLDGEQQLFLASGGLSEGMPNAMPRSASFCGHTILGDRGLVVLNSTEDWRFAQNMITTHLGGRFYAGIPVTASDPDDPDLANVPVGSLCIVDRSVRDEFTEAHRRVLRDLAKQASNAIEVWSAERRMRRGQASLSSAPSAAQRSRSTLCLPPNLSPDAAGELLTPPPSASLPFPPASVQSALRRPKTAGHPPAASLPATPPASIHRATPSHGRSNSDAASTVSSIPASEVVAPRRPSALSLGVTTEDPVSMLPREVQKMFDTAVRMLAKSLELELVYIASLDLATLANEGTLATTGSKLRILASHGLPHPPPSFDPALHLKALRAPEGGLIYKNPRFVPSATSSYAAGILIPVLEVRRLGYVLCGYTRNSERAFVQRDLALLVKMAESLETTCVKASKSLATAQIA</sequence>
<evidence type="ECO:0000259" key="2">
    <source>
        <dbReference type="SMART" id="SM00065"/>
    </source>
</evidence>
<dbReference type="AlphaFoldDB" id="A0AAV5GRA9"/>
<feature type="compositionally biased region" description="Polar residues" evidence="1">
    <location>
        <begin position="486"/>
        <end position="501"/>
    </location>
</feature>
<evidence type="ECO:0000313" key="3">
    <source>
        <dbReference type="EMBL" id="GJN92025.1"/>
    </source>
</evidence>
<feature type="domain" description="GAF" evidence="2">
    <location>
        <begin position="251"/>
        <end position="403"/>
    </location>
</feature>
<dbReference type="InterPro" id="IPR029016">
    <property type="entry name" value="GAF-like_dom_sf"/>
</dbReference>
<feature type="compositionally biased region" description="Polar residues" evidence="1">
    <location>
        <begin position="38"/>
        <end position="55"/>
    </location>
</feature>
<gene>
    <name evidence="3" type="ORF">Rhopal_005053-T1</name>
</gene>
<feature type="compositionally biased region" description="Pro residues" evidence="1">
    <location>
        <begin position="439"/>
        <end position="450"/>
    </location>
</feature>
<dbReference type="InterPro" id="IPR003018">
    <property type="entry name" value="GAF"/>
</dbReference>
<dbReference type="EMBL" id="BQKY01000010">
    <property type="protein sequence ID" value="GJN92025.1"/>
    <property type="molecule type" value="Genomic_DNA"/>
</dbReference>
<evidence type="ECO:0000256" key="1">
    <source>
        <dbReference type="SAM" id="MobiDB-lite"/>
    </source>
</evidence>
<evidence type="ECO:0000313" key="4">
    <source>
        <dbReference type="Proteomes" id="UP001342314"/>
    </source>
</evidence>
<dbReference type="Pfam" id="PF01590">
    <property type="entry name" value="GAF"/>
    <property type="match status" value="1"/>
</dbReference>
<reference evidence="3 4" key="1">
    <citation type="submission" date="2021-12" db="EMBL/GenBank/DDBJ databases">
        <title>High titer production of polyol ester of fatty acids by Rhodotorula paludigena BS15 towards product separation-free biomass refinery.</title>
        <authorList>
            <person name="Mano J."/>
            <person name="Ono H."/>
            <person name="Tanaka T."/>
            <person name="Naito K."/>
            <person name="Sushida H."/>
            <person name="Ike M."/>
            <person name="Tokuyasu K."/>
            <person name="Kitaoka M."/>
        </authorList>
    </citation>
    <scope>NUCLEOTIDE SEQUENCE [LARGE SCALE GENOMIC DNA]</scope>
    <source>
        <strain evidence="3 4">BS15</strain>
    </source>
</reference>